<gene>
    <name evidence="2" type="ORF">CCAP1982_LOCUS11482</name>
</gene>
<evidence type="ECO:0000313" key="2">
    <source>
        <dbReference type="EMBL" id="CAD7003019.1"/>
    </source>
</evidence>
<keyword evidence="3" id="KW-1185">Reference proteome</keyword>
<evidence type="ECO:0000256" key="1">
    <source>
        <dbReference type="SAM" id="MobiDB-lite"/>
    </source>
</evidence>
<feature type="compositionally biased region" description="Polar residues" evidence="1">
    <location>
        <begin position="24"/>
        <end position="50"/>
    </location>
</feature>
<sequence length="71" mass="7751">MAFYGCFVFPPPPPAGQIHREQPLTGTDMTSRRSPMCPSNSTMLQTDSITNNNNSSSSSSSSNDKHKTSER</sequence>
<organism evidence="2 3">
    <name type="scientific">Ceratitis capitata</name>
    <name type="common">Mediterranean fruit fly</name>
    <name type="synonym">Tephritis capitata</name>
    <dbReference type="NCBI Taxonomy" id="7213"/>
    <lineage>
        <taxon>Eukaryota</taxon>
        <taxon>Metazoa</taxon>
        <taxon>Ecdysozoa</taxon>
        <taxon>Arthropoda</taxon>
        <taxon>Hexapoda</taxon>
        <taxon>Insecta</taxon>
        <taxon>Pterygota</taxon>
        <taxon>Neoptera</taxon>
        <taxon>Endopterygota</taxon>
        <taxon>Diptera</taxon>
        <taxon>Brachycera</taxon>
        <taxon>Muscomorpha</taxon>
        <taxon>Tephritoidea</taxon>
        <taxon>Tephritidae</taxon>
        <taxon>Ceratitis</taxon>
        <taxon>Ceratitis</taxon>
    </lineage>
</organism>
<dbReference type="Proteomes" id="UP000606786">
    <property type="component" value="Unassembled WGS sequence"/>
</dbReference>
<comment type="caution">
    <text evidence="2">The sequence shown here is derived from an EMBL/GenBank/DDBJ whole genome shotgun (WGS) entry which is preliminary data.</text>
</comment>
<reference evidence="2" key="1">
    <citation type="submission" date="2020-11" db="EMBL/GenBank/DDBJ databases">
        <authorList>
            <person name="Whitehead M."/>
        </authorList>
    </citation>
    <scope>NUCLEOTIDE SEQUENCE</scope>
    <source>
        <strain evidence="2">EGII</strain>
    </source>
</reference>
<accession>A0A811UUZ6</accession>
<evidence type="ECO:0000313" key="3">
    <source>
        <dbReference type="Proteomes" id="UP000606786"/>
    </source>
</evidence>
<feature type="region of interest" description="Disordered" evidence="1">
    <location>
        <begin position="11"/>
        <end position="71"/>
    </location>
</feature>
<dbReference type="AlphaFoldDB" id="A0A811UUZ6"/>
<protein>
    <submittedName>
        <fullName evidence="2">(Mediterranean fruit fly) hypothetical protein</fullName>
    </submittedName>
</protein>
<dbReference type="EMBL" id="CAJHJT010000034">
    <property type="protein sequence ID" value="CAD7003019.1"/>
    <property type="molecule type" value="Genomic_DNA"/>
</dbReference>
<name>A0A811UUZ6_CERCA</name>
<feature type="compositionally biased region" description="Low complexity" evidence="1">
    <location>
        <begin position="51"/>
        <end position="62"/>
    </location>
</feature>
<proteinExistence type="predicted"/>